<proteinExistence type="predicted"/>
<accession>A0A8K0KPP3</accession>
<sequence>MADTGEEYAPPMLAELFHGFPHLNIAFRTVNSTFSPSSEVYLEFSWTSFEMRTTTVSLPSETTRASQ</sequence>
<dbReference type="Proteomes" id="UP000792457">
    <property type="component" value="Unassembled WGS sequence"/>
</dbReference>
<name>A0A8K0KPP3_LADFU</name>
<keyword evidence="2" id="KW-1185">Reference proteome</keyword>
<evidence type="ECO:0000313" key="2">
    <source>
        <dbReference type="Proteomes" id="UP000792457"/>
    </source>
</evidence>
<reference evidence="1" key="2">
    <citation type="submission" date="2017-10" db="EMBL/GenBank/DDBJ databases">
        <title>Ladona fulva Genome sequencing and assembly.</title>
        <authorList>
            <person name="Murali S."/>
            <person name="Richards S."/>
            <person name="Bandaranaike D."/>
            <person name="Bellair M."/>
            <person name="Blankenburg K."/>
            <person name="Chao H."/>
            <person name="Dinh H."/>
            <person name="Doddapaneni H."/>
            <person name="Dugan-Rocha S."/>
            <person name="Elkadiri S."/>
            <person name="Gnanaolivu R."/>
            <person name="Hernandez B."/>
            <person name="Skinner E."/>
            <person name="Javaid M."/>
            <person name="Lee S."/>
            <person name="Li M."/>
            <person name="Ming W."/>
            <person name="Munidasa M."/>
            <person name="Muniz J."/>
            <person name="Nguyen L."/>
            <person name="Hughes D."/>
            <person name="Osuji N."/>
            <person name="Pu L.-L."/>
            <person name="Puazo M."/>
            <person name="Qu C."/>
            <person name="Quiroz J."/>
            <person name="Raj R."/>
            <person name="Weissenberger G."/>
            <person name="Xin Y."/>
            <person name="Zou X."/>
            <person name="Han Y."/>
            <person name="Worley K."/>
            <person name="Muzny D."/>
            <person name="Gibbs R."/>
        </authorList>
    </citation>
    <scope>NUCLEOTIDE SEQUENCE</scope>
    <source>
        <strain evidence="1">Sampled in the wild</strain>
    </source>
</reference>
<dbReference type="AlphaFoldDB" id="A0A8K0KPP3"/>
<comment type="caution">
    <text evidence="1">The sequence shown here is derived from an EMBL/GenBank/DDBJ whole genome shotgun (WGS) entry which is preliminary data.</text>
</comment>
<organism evidence="1 2">
    <name type="scientific">Ladona fulva</name>
    <name type="common">Scarce chaser dragonfly</name>
    <name type="synonym">Libellula fulva</name>
    <dbReference type="NCBI Taxonomy" id="123851"/>
    <lineage>
        <taxon>Eukaryota</taxon>
        <taxon>Metazoa</taxon>
        <taxon>Ecdysozoa</taxon>
        <taxon>Arthropoda</taxon>
        <taxon>Hexapoda</taxon>
        <taxon>Insecta</taxon>
        <taxon>Pterygota</taxon>
        <taxon>Palaeoptera</taxon>
        <taxon>Odonata</taxon>
        <taxon>Epiprocta</taxon>
        <taxon>Anisoptera</taxon>
        <taxon>Libelluloidea</taxon>
        <taxon>Libellulidae</taxon>
        <taxon>Ladona</taxon>
    </lineage>
</organism>
<gene>
    <name evidence="1" type="ORF">J437_LFUL010656</name>
</gene>
<reference evidence="1" key="1">
    <citation type="submission" date="2013-04" db="EMBL/GenBank/DDBJ databases">
        <authorList>
            <person name="Qu J."/>
            <person name="Murali S.C."/>
            <person name="Bandaranaike D."/>
            <person name="Bellair M."/>
            <person name="Blankenburg K."/>
            <person name="Chao H."/>
            <person name="Dinh H."/>
            <person name="Doddapaneni H."/>
            <person name="Downs B."/>
            <person name="Dugan-Rocha S."/>
            <person name="Elkadiri S."/>
            <person name="Gnanaolivu R.D."/>
            <person name="Hernandez B."/>
            <person name="Javaid M."/>
            <person name="Jayaseelan J.C."/>
            <person name="Lee S."/>
            <person name="Li M."/>
            <person name="Ming W."/>
            <person name="Munidasa M."/>
            <person name="Muniz J."/>
            <person name="Nguyen L."/>
            <person name="Ongeri F."/>
            <person name="Osuji N."/>
            <person name="Pu L.-L."/>
            <person name="Puazo M."/>
            <person name="Qu C."/>
            <person name="Quiroz J."/>
            <person name="Raj R."/>
            <person name="Weissenberger G."/>
            <person name="Xin Y."/>
            <person name="Zou X."/>
            <person name="Han Y."/>
            <person name="Richards S."/>
            <person name="Worley K."/>
            <person name="Muzny D."/>
            <person name="Gibbs R."/>
        </authorList>
    </citation>
    <scope>NUCLEOTIDE SEQUENCE</scope>
    <source>
        <strain evidence="1">Sampled in the wild</strain>
    </source>
</reference>
<dbReference type="OrthoDB" id="187568at2759"/>
<evidence type="ECO:0000313" key="1">
    <source>
        <dbReference type="EMBL" id="KAG8239266.1"/>
    </source>
</evidence>
<dbReference type="EMBL" id="KZ309568">
    <property type="protein sequence ID" value="KAG8239266.1"/>
    <property type="molecule type" value="Genomic_DNA"/>
</dbReference>
<protein>
    <submittedName>
        <fullName evidence="1">Uncharacterized protein</fullName>
    </submittedName>
</protein>